<dbReference type="InterPro" id="IPR041508">
    <property type="entry name" value="TcC-like_repeat"/>
</dbReference>
<dbReference type="EMBL" id="CP134081">
    <property type="protein sequence ID" value="WNC08910.1"/>
    <property type="molecule type" value="Genomic_DNA"/>
</dbReference>
<organism evidence="1 2">
    <name type="scientific">Pseudomonas coleopterorum</name>
    <dbReference type="NCBI Taxonomy" id="1605838"/>
    <lineage>
        <taxon>Bacteria</taxon>
        <taxon>Pseudomonadati</taxon>
        <taxon>Pseudomonadota</taxon>
        <taxon>Gammaproteobacteria</taxon>
        <taxon>Pseudomonadales</taxon>
        <taxon>Pseudomonadaceae</taxon>
        <taxon>Pseudomonas</taxon>
    </lineage>
</organism>
<dbReference type="Proteomes" id="UP001258207">
    <property type="component" value="Chromosome"/>
</dbReference>
<evidence type="ECO:0000313" key="1">
    <source>
        <dbReference type="EMBL" id="WNC08910.1"/>
    </source>
</evidence>
<protein>
    <submittedName>
        <fullName evidence="1">RHS repeat-associated core domain-containing protein</fullName>
    </submittedName>
</protein>
<dbReference type="PANTHER" id="PTHR32305">
    <property type="match status" value="1"/>
</dbReference>
<reference evidence="1" key="1">
    <citation type="submission" date="2023-09" db="EMBL/GenBank/DDBJ databases">
        <title>First report of Pseudomonas coleopterorum DJ13 causing leaf spot on Rhododendron pulchrum Sweet in China.</title>
        <authorList>
            <person name="Zhang Y."/>
        </authorList>
    </citation>
    <scope>NUCLEOTIDE SEQUENCE</scope>
    <source>
        <strain evidence="1">DJ13</strain>
    </source>
</reference>
<sequence length="969" mass="107218">MTDSNRSPSYSTFKNTPRLNVIDGRGLAVAEVLYHRSPEQLGTLDARITRHTFSASGQHLASIDPRLYAQARRDGNCAPNIRYQRSLTGKVLSSDSVDAGRQYRLYDALSRPAVSLCATGVKHTWAYLAGQPADRTSTLTEHTEPGAGKVIERFIWAAPSASMQALNLSGRCVVHYDTGGQHQRSAMSINGTVLCESRRLLRDDRDANWQGSDEHAWNALLETDAFTHQYQLDATDTLIMQIDPQLHRQRFAYDRLGLQKASWLHLDGQVEQPVVITQHYSGSGQLLRKEQGNGVLSTFTYDPCNLRLIGVRVERPAGHRLGAQCLQDLHYRYDPAGNVTAVDDQAQATRYWRNQQVPAQSRFIYDSLYQLVSASGRECASHSRQGAPGMPLLLDDGAATLYTRTYQYDRAGNLVRLRHSAPASGNNYTRHITVATHSNRAVPGELSEDSTQIDCLFDAAGHQLQLRPGQLMSWTPDGQLQSVTALCRNDQRSDDERYRYTADGQRIGKLASAEGGTQRQTRRTLYLKDIELHTQHVGETLMQEWQTISVGTPGSGQLRALLWTQGKPDGVDNGVLRYSYDDLIGSGGLELDGEGALISREEYYPFGGTAMWTARNQLEASYKTVRYSGKACDATGLYYYGQRYYQPWACRWLSADPAGTIDGLNLFRMVRNNPMTLRDAEGLEPTGAQQPDGLYAPKLRTGKNRDLEGASIPAPQPDALAMLTSNPQPVPLREAVSDASQASEPLLTDLINLQKMSIPDEAKTVLNNVHGGGELFLGALKVTDQGRSFNALIIIDPSAGQHGASSEYAYWAPQGGYVDIPIHPSPIEPELLFTPGFSGCSLAVDQMNDQTLRVRHVQGGQEDAEYNDLSKAEHGRGMVNAMEYTDYGYHQGSDGNTVQNTRGSAFMRYDRATRQWGIHYQSLLNAPSIVKVENTTTGLFKKQVNRQVTSLFSKAARVVNHRKVSLKAA</sequence>
<evidence type="ECO:0000313" key="2">
    <source>
        <dbReference type="Proteomes" id="UP001258207"/>
    </source>
</evidence>
<dbReference type="NCBIfam" id="TIGR03696">
    <property type="entry name" value="Rhs_assc_core"/>
    <property type="match status" value="1"/>
</dbReference>
<proteinExistence type="predicted"/>
<name>A0AAJ6LY47_9PSED</name>
<dbReference type="InterPro" id="IPR050708">
    <property type="entry name" value="T6SS_VgrG/RHS"/>
</dbReference>
<dbReference type="Gene3D" id="2.180.10.10">
    <property type="entry name" value="RHS repeat-associated core"/>
    <property type="match status" value="1"/>
</dbReference>
<dbReference type="InterPro" id="IPR022385">
    <property type="entry name" value="Rhs_assc_core"/>
</dbReference>
<dbReference type="RefSeq" id="WP_310791558.1">
    <property type="nucleotide sequence ID" value="NZ_CP134081.1"/>
</dbReference>
<dbReference type="AlphaFoldDB" id="A0AAJ6LY47"/>
<dbReference type="PANTHER" id="PTHR32305:SF15">
    <property type="entry name" value="PROTEIN RHSA-RELATED"/>
    <property type="match status" value="1"/>
</dbReference>
<gene>
    <name evidence="1" type="ORF">RI108_16720</name>
</gene>
<dbReference type="Pfam" id="PF18807">
    <property type="entry name" value="TTc_toxin_rep"/>
    <property type="match status" value="1"/>
</dbReference>
<accession>A0AAJ6LY47</accession>